<dbReference type="EMBL" id="BMAO01020852">
    <property type="protein sequence ID" value="GFQ70332.1"/>
    <property type="molecule type" value="Genomic_DNA"/>
</dbReference>
<dbReference type="Proteomes" id="UP000887116">
    <property type="component" value="Unassembled WGS sequence"/>
</dbReference>
<comment type="caution">
    <text evidence="1">The sequence shown here is derived from an EMBL/GenBank/DDBJ whole genome shotgun (WGS) entry which is preliminary data.</text>
</comment>
<accession>A0A8X6F524</accession>
<protein>
    <submittedName>
        <fullName evidence="1">Uncharacterized protein</fullName>
    </submittedName>
</protein>
<proteinExistence type="predicted"/>
<organism evidence="1 2">
    <name type="scientific">Trichonephila clavata</name>
    <name type="common">Joro spider</name>
    <name type="synonym">Nephila clavata</name>
    <dbReference type="NCBI Taxonomy" id="2740835"/>
    <lineage>
        <taxon>Eukaryota</taxon>
        <taxon>Metazoa</taxon>
        <taxon>Ecdysozoa</taxon>
        <taxon>Arthropoda</taxon>
        <taxon>Chelicerata</taxon>
        <taxon>Arachnida</taxon>
        <taxon>Araneae</taxon>
        <taxon>Araneomorphae</taxon>
        <taxon>Entelegynae</taxon>
        <taxon>Araneoidea</taxon>
        <taxon>Nephilidae</taxon>
        <taxon>Trichonephila</taxon>
    </lineage>
</organism>
<evidence type="ECO:0000313" key="2">
    <source>
        <dbReference type="Proteomes" id="UP000887116"/>
    </source>
</evidence>
<name>A0A8X6F524_TRICU</name>
<keyword evidence="2" id="KW-1185">Reference proteome</keyword>
<sequence>MTVIPEPFSIRKMNLVSDLLLNISLQTHTDSPHSVWNGKEDALFRSRTKNERFMKDVFVFTTAVLLFAKTG</sequence>
<dbReference type="AlphaFoldDB" id="A0A8X6F524"/>
<gene>
    <name evidence="1" type="ORF">TNCT_430261</name>
</gene>
<reference evidence="1" key="1">
    <citation type="submission" date="2020-07" db="EMBL/GenBank/DDBJ databases">
        <title>Multicomponent nature underlies the extraordinary mechanical properties of spider dragline silk.</title>
        <authorList>
            <person name="Kono N."/>
            <person name="Nakamura H."/>
            <person name="Mori M."/>
            <person name="Yoshida Y."/>
            <person name="Ohtoshi R."/>
            <person name="Malay A.D."/>
            <person name="Moran D.A.P."/>
            <person name="Tomita M."/>
            <person name="Numata K."/>
            <person name="Arakawa K."/>
        </authorList>
    </citation>
    <scope>NUCLEOTIDE SEQUENCE</scope>
</reference>
<evidence type="ECO:0000313" key="1">
    <source>
        <dbReference type="EMBL" id="GFQ70332.1"/>
    </source>
</evidence>